<dbReference type="EMBL" id="MPSH01000056">
    <property type="protein sequence ID" value="PNH26822.1"/>
    <property type="molecule type" value="Genomic_DNA"/>
</dbReference>
<comment type="caution">
    <text evidence="6">The sequence shown here is derived from an EMBL/GenBank/DDBJ whole genome shotgun (WGS) entry which is preliminary data.</text>
</comment>
<dbReference type="EMBL" id="MPSH01000077">
    <property type="protein sequence ID" value="PNH26283.1"/>
    <property type="molecule type" value="Genomic_DNA"/>
</dbReference>
<evidence type="ECO:0000313" key="9">
    <source>
        <dbReference type="EMBL" id="PNH26347.1"/>
    </source>
</evidence>
<sequence>MLLLQADVPAAISSRVIKRSSAKTDQRKALAALIDSEGEIKMPCTGCFKRHLVCKTAPGSSRCGECIRRGRSCDGVSVVSALEKALAEQKKREAEIEDAEMELEVLQTKLATALGRLSRLRKMRKAAKARGEELFARGIRQLDEEDVVLPLGGDNLSLEAQEANVVQDLQEWGASGVVDWSSLGFGEEFSDLGPVPGDDILGATAGSSGS</sequence>
<evidence type="ECO:0000313" key="13">
    <source>
        <dbReference type="EMBL" id="PNH27206.1"/>
    </source>
</evidence>
<dbReference type="EMBL" id="MPSH01000004">
    <property type="protein sequence ID" value="PNH35159.1"/>
    <property type="molecule type" value="Genomic_DNA"/>
</dbReference>
<gene>
    <name evidence="10" type="ORF">BJF96_g10262</name>
    <name evidence="9" type="ORF">BJF96_g10336</name>
    <name evidence="8" type="ORF">BJF96_g10374</name>
    <name evidence="7" type="ORF">BJF96_g10396</name>
    <name evidence="6" type="ORF">BJF96_g10403</name>
    <name evidence="5" type="ORF">BJF96_g10418</name>
    <name evidence="4" type="ORF">BJF96_g10436</name>
    <name evidence="3" type="ORF">BJF96_g10445</name>
    <name evidence="2" type="ORF">BJF96_g10481</name>
    <name evidence="22" type="ORF">BJF96_g1560</name>
    <name evidence="23" type="ORF">BJF96_g1605</name>
    <name evidence="24" type="ORF">BJF96_g282</name>
    <name evidence="21" type="ORF">BJF96_g3351</name>
    <name evidence="20" type="ORF">BJF96_g6083</name>
    <name evidence="19" type="ORF">BJF96_g7285</name>
    <name evidence="18" type="ORF">BJF96_g7704</name>
    <name evidence="17" type="ORF">BJF96_g8340</name>
    <name evidence="16" type="ORF">BJF96_g8875</name>
    <name evidence="15" type="ORF">BJF96_g8952</name>
    <name evidence="14" type="ORF">BJF96_g9276</name>
    <name evidence="13" type="ORF">BJF96_g9448</name>
    <name evidence="12" type="ORF">BJF96_g9660</name>
    <name evidence="11" type="ORF">BJF96_g9894</name>
</gene>
<dbReference type="EMBL" id="MPSH01000030">
    <property type="protein sequence ID" value="PNH28948.1"/>
    <property type="molecule type" value="Genomic_DNA"/>
</dbReference>
<evidence type="ECO:0000256" key="1">
    <source>
        <dbReference type="SAM" id="Coils"/>
    </source>
</evidence>
<evidence type="ECO:0000313" key="20">
    <source>
        <dbReference type="EMBL" id="PNH30687.1"/>
    </source>
</evidence>
<evidence type="ECO:0008006" key="26">
    <source>
        <dbReference type="Google" id="ProtNLM"/>
    </source>
</evidence>
<evidence type="ECO:0000313" key="14">
    <source>
        <dbReference type="EMBL" id="PNH27398.1"/>
    </source>
</evidence>
<proteinExistence type="predicted"/>
<dbReference type="EMBL" id="MPSH01000001">
    <property type="protein sequence ID" value="PNH36653.1"/>
    <property type="molecule type" value="Genomic_DNA"/>
</dbReference>
<dbReference type="EMBL" id="MPSH01000008">
    <property type="protein sequence ID" value="PNH33616.1"/>
    <property type="molecule type" value="Genomic_DNA"/>
</dbReference>
<evidence type="ECO:0000313" key="5">
    <source>
        <dbReference type="EMBL" id="PNH26264.1"/>
    </source>
</evidence>
<evidence type="ECO:0000313" key="17">
    <source>
        <dbReference type="EMBL" id="PNH28277.1"/>
    </source>
</evidence>
<evidence type="ECO:0000313" key="19">
    <source>
        <dbReference type="EMBL" id="PNH29432.1"/>
    </source>
</evidence>
<dbReference type="EMBL" id="MPSH01000075">
    <property type="protein sequence ID" value="PNH26308.1"/>
    <property type="molecule type" value="Genomic_DNA"/>
</dbReference>
<dbReference type="Proteomes" id="UP000236305">
    <property type="component" value="Unassembled WGS sequence"/>
</dbReference>
<evidence type="ECO:0000313" key="18">
    <source>
        <dbReference type="EMBL" id="PNH28948.1"/>
    </source>
</evidence>
<evidence type="ECO:0000313" key="2">
    <source>
        <dbReference type="EMBL" id="PNH26203.1"/>
    </source>
</evidence>
<dbReference type="EMBL" id="MPSH01000087">
    <property type="protein sequence ID" value="PNH26264.1"/>
    <property type="molecule type" value="Genomic_DNA"/>
</dbReference>
<evidence type="ECO:0000313" key="10">
    <source>
        <dbReference type="EMBL" id="PNH26395.1"/>
    </source>
</evidence>
<evidence type="ECO:0000313" key="15">
    <source>
        <dbReference type="EMBL" id="PNH27788.1"/>
    </source>
</evidence>
<evidence type="ECO:0000313" key="21">
    <source>
        <dbReference type="EMBL" id="PNH33616.1"/>
    </source>
</evidence>
<accession>A0AA44WC63</accession>
<evidence type="ECO:0000313" key="4">
    <source>
        <dbReference type="EMBL" id="PNH26248.1"/>
    </source>
</evidence>
<dbReference type="EMBL" id="MPSH01000041">
    <property type="protein sequence ID" value="PNH27788.1"/>
    <property type="molecule type" value="Genomic_DNA"/>
</dbReference>
<protein>
    <recommendedName>
        <fullName evidence="26">Zn(2)-C6 fungal-type domain-containing protein</fullName>
    </recommendedName>
</protein>
<dbReference type="EMBL" id="MPSH01000019">
    <property type="protein sequence ID" value="PNH30687.1"/>
    <property type="molecule type" value="Genomic_DNA"/>
</dbReference>
<dbReference type="EMBL" id="MPSH01000046">
    <property type="protein sequence ID" value="PNH27398.1"/>
    <property type="molecule type" value="Genomic_DNA"/>
</dbReference>
<feature type="coiled-coil region" evidence="1">
    <location>
        <begin position="79"/>
        <end position="116"/>
    </location>
</feature>
<dbReference type="EMBL" id="MPSH01000093">
    <property type="protein sequence ID" value="PNH26244.1"/>
    <property type="molecule type" value="Genomic_DNA"/>
</dbReference>
<organism evidence="6 25">
    <name type="scientific">Verticillium dahliae</name>
    <name type="common">Verticillium wilt</name>
    <dbReference type="NCBI Taxonomy" id="27337"/>
    <lineage>
        <taxon>Eukaryota</taxon>
        <taxon>Fungi</taxon>
        <taxon>Dikarya</taxon>
        <taxon>Ascomycota</taxon>
        <taxon>Pezizomycotina</taxon>
        <taxon>Sordariomycetes</taxon>
        <taxon>Hypocreomycetidae</taxon>
        <taxon>Glomerellales</taxon>
        <taxon>Plectosphaerellaceae</taxon>
        <taxon>Verticillium</taxon>
    </lineage>
</organism>
<keyword evidence="1" id="KW-0175">Coiled coil</keyword>
<dbReference type="EMBL" id="MPSH01000035">
    <property type="protein sequence ID" value="PNH28277.1"/>
    <property type="molecule type" value="Genomic_DNA"/>
</dbReference>
<name>A0AA44WC63_VERDA</name>
<dbReference type="EMBL" id="MPSH01000102">
    <property type="protein sequence ID" value="PNH26203.1"/>
    <property type="molecule type" value="Genomic_DNA"/>
</dbReference>
<evidence type="ECO:0000313" key="11">
    <source>
        <dbReference type="EMBL" id="PNH26822.1"/>
    </source>
</evidence>
<dbReference type="EMBL" id="MPSH01000026">
    <property type="protein sequence ID" value="PNH29432.1"/>
    <property type="molecule type" value="Genomic_DNA"/>
</dbReference>
<evidence type="ECO:0000313" key="22">
    <source>
        <dbReference type="EMBL" id="PNH35159.1"/>
    </source>
</evidence>
<evidence type="ECO:0000313" key="6">
    <source>
        <dbReference type="EMBL" id="PNH26280.1"/>
    </source>
</evidence>
<evidence type="ECO:0000313" key="7">
    <source>
        <dbReference type="EMBL" id="PNH26283.1"/>
    </source>
</evidence>
<dbReference type="EMBL" id="MPSH01000049">
    <property type="protein sequence ID" value="PNH27206.1"/>
    <property type="molecule type" value="Genomic_DNA"/>
</dbReference>
<evidence type="ECO:0000313" key="8">
    <source>
        <dbReference type="EMBL" id="PNH26308.1"/>
    </source>
</evidence>
<evidence type="ECO:0000313" key="24">
    <source>
        <dbReference type="EMBL" id="PNH36653.1"/>
    </source>
</evidence>
<dbReference type="EMBL" id="MPSH01000078">
    <property type="protein sequence ID" value="PNH26280.1"/>
    <property type="molecule type" value="Genomic_DNA"/>
</dbReference>
<evidence type="ECO:0000313" key="3">
    <source>
        <dbReference type="EMBL" id="PNH26244.1"/>
    </source>
</evidence>
<dbReference type="EMBL" id="MPSH01000071">
    <property type="protein sequence ID" value="PNH26347.1"/>
    <property type="molecule type" value="Genomic_DNA"/>
</dbReference>
<dbReference type="EMBL" id="MPSH01000004">
    <property type="protein sequence ID" value="PNH35230.1"/>
    <property type="molecule type" value="Genomic_DNA"/>
</dbReference>
<dbReference type="AlphaFoldDB" id="A0AA44WC63"/>
<dbReference type="EMBL" id="MPSH01000040">
    <property type="protein sequence ID" value="PNH27877.1"/>
    <property type="molecule type" value="Genomic_DNA"/>
</dbReference>
<evidence type="ECO:0000313" key="23">
    <source>
        <dbReference type="EMBL" id="PNH35230.1"/>
    </source>
</evidence>
<dbReference type="EMBL" id="MPSH01000067">
    <property type="protein sequence ID" value="PNH26395.1"/>
    <property type="molecule type" value="Genomic_DNA"/>
</dbReference>
<dbReference type="EMBL" id="MPSH01000090">
    <property type="protein sequence ID" value="PNH26248.1"/>
    <property type="molecule type" value="Genomic_DNA"/>
</dbReference>
<evidence type="ECO:0000313" key="16">
    <source>
        <dbReference type="EMBL" id="PNH27877.1"/>
    </source>
</evidence>
<reference evidence="6 25" key="1">
    <citation type="submission" date="2017-12" db="EMBL/GenBank/DDBJ databases">
        <title>Comparative genomics yields insights into virulence evolution of Verticillium dahliae.</title>
        <authorList>
            <person name="Fan R."/>
            <person name="Armitage A.D."/>
            <person name="Cascant-Lopez E."/>
            <person name="Sobczyk M."/>
            <person name="Cockerton H.M."/>
            <person name="Harrison R.J."/>
        </authorList>
    </citation>
    <scope>NUCLEOTIDE SEQUENCE [LARGE SCALE GENOMIC DNA]</scope>
    <source>
        <strain evidence="6 25">12008</strain>
    </source>
</reference>
<evidence type="ECO:0000313" key="25">
    <source>
        <dbReference type="Proteomes" id="UP000236305"/>
    </source>
</evidence>
<evidence type="ECO:0000313" key="12">
    <source>
        <dbReference type="EMBL" id="PNH27026.1"/>
    </source>
</evidence>
<dbReference type="EMBL" id="MPSH01000052">
    <property type="protein sequence ID" value="PNH27026.1"/>
    <property type="molecule type" value="Genomic_DNA"/>
</dbReference>